<keyword evidence="3" id="KW-0813">Transport</keyword>
<keyword evidence="8" id="KW-0333">Golgi apparatus</keyword>
<dbReference type="GO" id="GO:0005484">
    <property type="term" value="F:SNAP receptor activity"/>
    <property type="evidence" value="ECO:0007669"/>
    <property type="project" value="InterPro"/>
</dbReference>
<evidence type="ECO:0000256" key="11">
    <source>
        <dbReference type="SAM" id="Phobius"/>
    </source>
</evidence>
<dbReference type="GO" id="GO:0006906">
    <property type="term" value="P:vesicle fusion"/>
    <property type="evidence" value="ECO:0007669"/>
    <property type="project" value="TreeGrafter"/>
</dbReference>
<dbReference type="Gene3D" id="1.20.5.110">
    <property type="match status" value="1"/>
</dbReference>
<keyword evidence="7 11" id="KW-1133">Transmembrane helix</keyword>
<name>A0A4U5N5Q5_STECR</name>
<dbReference type="GO" id="GO:0031201">
    <property type="term" value="C:SNARE complex"/>
    <property type="evidence" value="ECO:0007669"/>
    <property type="project" value="TreeGrafter"/>
</dbReference>
<dbReference type="GO" id="GO:0000139">
    <property type="term" value="C:Golgi membrane"/>
    <property type="evidence" value="ECO:0007669"/>
    <property type="project" value="UniProtKB-SubCell"/>
</dbReference>
<dbReference type="GO" id="GO:0000149">
    <property type="term" value="F:SNARE binding"/>
    <property type="evidence" value="ECO:0007669"/>
    <property type="project" value="TreeGrafter"/>
</dbReference>
<feature type="domain" description="T-SNARE coiled-coil homology" evidence="12">
    <location>
        <begin position="13"/>
        <end position="75"/>
    </location>
</feature>
<evidence type="ECO:0000256" key="7">
    <source>
        <dbReference type="ARBA" id="ARBA00022989"/>
    </source>
</evidence>
<dbReference type="Proteomes" id="UP000298663">
    <property type="component" value="Unassembled WGS sequence"/>
</dbReference>
<dbReference type="InterPro" id="IPR045242">
    <property type="entry name" value="Syntaxin"/>
</dbReference>
<evidence type="ECO:0000256" key="1">
    <source>
        <dbReference type="ARBA" id="ARBA00004409"/>
    </source>
</evidence>
<dbReference type="SMART" id="SM00397">
    <property type="entry name" value="t_SNARE"/>
    <property type="match status" value="1"/>
</dbReference>
<accession>A0A4U5N5Q5</accession>
<reference evidence="13 14" key="2">
    <citation type="journal article" date="2019" name="G3 (Bethesda)">
        <title>Hybrid Assembly of the Genome of the Entomopathogenic Nematode Steinernema carpocapsae Identifies the X-Chromosome.</title>
        <authorList>
            <person name="Serra L."/>
            <person name="Macchietto M."/>
            <person name="Macias-Munoz A."/>
            <person name="McGill C.J."/>
            <person name="Rodriguez I.M."/>
            <person name="Rodriguez B."/>
            <person name="Murad R."/>
            <person name="Mortazavi A."/>
        </authorList>
    </citation>
    <scope>NUCLEOTIDE SEQUENCE [LARGE SCALE GENOMIC DNA]</scope>
    <source>
        <strain evidence="13 14">ALL</strain>
    </source>
</reference>
<dbReference type="GO" id="GO:0006886">
    <property type="term" value="P:intracellular protein transport"/>
    <property type="evidence" value="ECO:0007669"/>
    <property type="project" value="InterPro"/>
</dbReference>
<reference evidence="13 14" key="1">
    <citation type="journal article" date="2015" name="Genome Biol.">
        <title>Comparative genomics of Steinernema reveals deeply conserved gene regulatory networks.</title>
        <authorList>
            <person name="Dillman A.R."/>
            <person name="Macchietto M."/>
            <person name="Porter C.F."/>
            <person name="Rogers A."/>
            <person name="Williams B."/>
            <person name="Antoshechkin I."/>
            <person name="Lee M.M."/>
            <person name="Goodwin Z."/>
            <person name="Lu X."/>
            <person name="Lewis E.E."/>
            <person name="Goodrich-Blair H."/>
            <person name="Stock S.P."/>
            <person name="Adams B.J."/>
            <person name="Sternberg P.W."/>
            <person name="Mortazavi A."/>
        </authorList>
    </citation>
    <scope>NUCLEOTIDE SEQUENCE [LARGE SCALE GENOMIC DNA]</scope>
    <source>
        <strain evidence="13 14">ALL</strain>
    </source>
</reference>
<evidence type="ECO:0000259" key="12">
    <source>
        <dbReference type="PROSITE" id="PS50192"/>
    </source>
</evidence>
<evidence type="ECO:0000256" key="4">
    <source>
        <dbReference type="ARBA" id="ARBA00022692"/>
    </source>
</evidence>
<comment type="subcellular location">
    <subcellularLocation>
        <location evidence="1">Golgi apparatus membrane</location>
        <topology evidence="1">Single-pass type IV membrane protein</topology>
    </subcellularLocation>
</comment>
<dbReference type="Pfam" id="PF05739">
    <property type="entry name" value="SNARE"/>
    <property type="match status" value="1"/>
</dbReference>
<keyword evidence="10 11" id="KW-0472">Membrane</keyword>
<dbReference type="GO" id="GO:0048278">
    <property type="term" value="P:vesicle docking"/>
    <property type="evidence" value="ECO:0007669"/>
    <property type="project" value="TreeGrafter"/>
</dbReference>
<dbReference type="PROSITE" id="PS00914">
    <property type="entry name" value="SYNTAXIN"/>
    <property type="match status" value="1"/>
</dbReference>
<dbReference type="CDD" id="cd15845">
    <property type="entry name" value="SNARE_syntaxin16"/>
    <property type="match status" value="1"/>
</dbReference>
<evidence type="ECO:0000256" key="8">
    <source>
        <dbReference type="ARBA" id="ARBA00023034"/>
    </source>
</evidence>
<evidence type="ECO:0000256" key="2">
    <source>
        <dbReference type="ARBA" id="ARBA00009063"/>
    </source>
</evidence>
<dbReference type="STRING" id="34508.A0A4U5N5Q5"/>
<evidence type="ECO:0000256" key="9">
    <source>
        <dbReference type="ARBA" id="ARBA00023054"/>
    </source>
</evidence>
<dbReference type="PANTHER" id="PTHR19957:SF83">
    <property type="entry name" value="SYNTAXIN-16"/>
    <property type="match status" value="1"/>
</dbReference>
<dbReference type="InterPro" id="IPR010989">
    <property type="entry name" value="SNARE"/>
</dbReference>
<dbReference type="PANTHER" id="PTHR19957">
    <property type="entry name" value="SYNTAXIN"/>
    <property type="match status" value="1"/>
</dbReference>
<evidence type="ECO:0000313" key="13">
    <source>
        <dbReference type="EMBL" id="TKR77818.1"/>
    </source>
</evidence>
<keyword evidence="9" id="KW-0175">Coiled coil</keyword>
<evidence type="ECO:0000256" key="5">
    <source>
        <dbReference type="ARBA" id="ARBA00022775"/>
    </source>
</evidence>
<gene>
    <name evidence="13" type="ORF">L596_018726</name>
</gene>
<protein>
    <recommendedName>
        <fullName evidence="12">t-SNARE coiled-coil homology domain-containing protein</fullName>
    </recommendedName>
</protein>
<dbReference type="GO" id="GO:0006836">
    <property type="term" value="P:neurotransmitter transport"/>
    <property type="evidence" value="ECO:0007669"/>
    <property type="project" value="UniProtKB-KW"/>
</dbReference>
<dbReference type="InterPro" id="IPR000727">
    <property type="entry name" value="T_SNARE_dom"/>
</dbReference>
<dbReference type="InterPro" id="IPR006012">
    <property type="entry name" value="Syntaxin/epimorphin_CS"/>
</dbReference>
<evidence type="ECO:0000256" key="10">
    <source>
        <dbReference type="ARBA" id="ARBA00023136"/>
    </source>
</evidence>
<evidence type="ECO:0000256" key="6">
    <source>
        <dbReference type="ARBA" id="ARBA00022927"/>
    </source>
</evidence>
<comment type="similarity">
    <text evidence="2">Belongs to the syntaxin family.</text>
</comment>
<dbReference type="AlphaFoldDB" id="A0A4U5N5Q5"/>
<keyword evidence="5" id="KW-0532">Neurotransmitter transport</keyword>
<proteinExistence type="inferred from homology"/>
<keyword evidence="6" id="KW-0653">Protein transport</keyword>
<dbReference type="EMBL" id="AZBU02000005">
    <property type="protein sequence ID" value="TKR77818.1"/>
    <property type="molecule type" value="Genomic_DNA"/>
</dbReference>
<feature type="transmembrane region" description="Helical" evidence="11">
    <location>
        <begin position="87"/>
        <end position="105"/>
    </location>
</feature>
<evidence type="ECO:0000256" key="3">
    <source>
        <dbReference type="ARBA" id="ARBA00022448"/>
    </source>
</evidence>
<keyword evidence="14" id="KW-1185">Reference proteome</keyword>
<comment type="caution">
    <text evidence="13">The sequence shown here is derived from an EMBL/GenBank/DDBJ whole genome shotgun (WGS) entry which is preliminary data.</text>
</comment>
<sequence length="107" mass="12301">MTMAQIQDIMENKAMVDQREREVLNVSKSILELNSLFKDVASLVVDQGTVLDRIDYNIEQTSIRMKSALGSVQKAEQYQRKNRKMHLIFILSCVVLVLLFLILLTKS</sequence>
<organism evidence="13 14">
    <name type="scientific">Steinernema carpocapsae</name>
    <name type="common">Entomopathogenic nematode</name>
    <dbReference type="NCBI Taxonomy" id="34508"/>
    <lineage>
        <taxon>Eukaryota</taxon>
        <taxon>Metazoa</taxon>
        <taxon>Ecdysozoa</taxon>
        <taxon>Nematoda</taxon>
        <taxon>Chromadorea</taxon>
        <taxon>Rhabditida</taxon>
        <taxon>Tylenchina</taxon>
        <taxon>Panagrolaimomorpha</taxon>
        <taxon>Strongyloidoidea</taxon>
        <taxon>Steinernematidae</taxon>
        <taxon>Steinernema</taxon>
    </lineage>
</organism>
<dbReference type="PROSITE" id="PS50192">
    <property type="entry name" value="T_SNARE"/>
    <property type="match status" value="1"/>
</dbReference>
<keyword evidence="4 11" id="KW-0812">Transmembrane</keyword>
<dbReference type="SUPFAM" id="SSF47661">
    <property type="entry name" value="t-snare proteins"/>
    <property type="match status" value="1"/>
</dbReference>
<dbReference type="OrthoDB" id="10251371at2759"/>
<evidence type="ECO:0000313" key="14">
    <source>
        <dbReference type="Proteomes" id="UP000298663"/>
    </source>
</evidence>